<comment type="caution">
    <text evidence="2">The sequence shown here is derived from an EMBL/GenBank/DDBJ whole genome shotgun (WGS) entry which is preliminary data.</text>
</comment>
<evidence type="ECO:0000313" key="2">
    <source>
        <dbReference type="EMBL" id="MDA0140925.1"/>
    </source>
</evidence>
<dbReference type="PANTHER" id="PTHR33594">
    <property type="entry name" value="SUPERFAMILY HYDROLASE, PUTATIVE (AFU_ORTHOLOGUE AFUA_1G03035)-RELATED"/>
    <property type="match status" value="1"/>
</dbReference>
<dbReference type="SMART" id="SM00471">
    <property type="entry name" value="HDc"/>
    <property type="match status" value="1"/>
</dbReference>
<gene>
    <name evidence="2" type="ORF">OJ962_25745</name>
</gene>
<keyword evidence="3" id="KW-1185">Reference proteome</keyword>
<name>A0ABT4RQT2_9ACTN</name>
<evidence type="ECO:0000313" key="3">
    <source>
        <dbReference type="Proteomes" id="UP001147700"/>
    </source>
</evidence>
<proteinExistence type="predicted"/>
<dbReference type="EMBL" id="JAPCID010000047">
    <property type="protein sequence ID" value="MDA0140925.1"/>
    <property type="molecule type" value="Genomic_DNA"/>
</dbReference>
<dbReference type="Pfam" id="PF01966">
    <property type="entry name" value="HD"/>
    <property type="match status" value="1"/>
</dbReference>
<accession>A0ABT4RQT2</accession>
<evidence type="ECO:0000259" key="1">
    <source>
        <dbReference type="PROSITE" id="PS51831"/>
    </source>
</evidence>
<dbReference type="InterPro" id="IPR006674">
    <property type="entry name" value="HD_domain"/>
</dbReference>
<dbReference type="RefSeq" id="WP_202958344.1">
    <property type="nucleotide sequence ID" value="NZ_JAPCID010000047.1"/>
</dbReference>
<feature type="domain" description="HD" evidence="1">
    <location>
        <begin position="21"/>
        <end position="124"/>
    </location>
</feature>
<organism evidence="2 3">
    <name type="scientific">Solirubrobacter deserti</name>
    <dbReference type="NCBI Taxonomy" id="2282478"/>
    <lineage>
        <taxon>Bacteria</taxon>
        <taxon>Bacillati</taxon>
        <taxon>Actinomycetota</taxon>
        <taxon>Thermoleophilia</taxon>
        <taxon>Solirubrobacterales</taxon>
        <taxon>Solirubrobacteraceae</taxon>
        <taxon>Solirubrobacter</taxon>
    </lineage>
</organism>
<dbReference type="SUPFAM" id="SSF109604">
    <property type="entry name" value="HD-domain/PDEase-like"/>
    <property type="match status" value="1"/>
</dbReference>
<reference evidence="2" key="1">
    <citation type="submission" date="2022-10" db="EMBL/GenBank/DDBJ databases">
        <title>The WGS of Solirubrobacter sp. CPCC 204708.</title>
        <authorList>
            <person name="Jiang Z."/>
        </authorList>
    </citation>
    <scope>NUCLEOTIDE SEQUENCE</scope>
    <source>
        <strain evidence="2">CPCC 204708</strain>
    </source>
</reference>
<dbReference type="PANTHER" id="PTHR33594:SF1">
    <property type="entry name" value="HD_PDEASE DOMAIN-CONTAINING PROTEIN"/>
    <property type="match status" value="1"/>
</dbReference>
<dbReference type="InterPro" id="IPR003607">
    <property type="entry name" value="HD/PDEase_dom"/>
</dbReference>
<dbReference type="PROSITE" id="PS51831">
    <property type="entry name" value="HD"/>
    <property type="match status" value="1"/>
</dbReference>
<dbReference type="Gene3D" id="1.10.3210.50">
    <property type="match status" value="1"/>
</dbReference>
<dbReference type="CDD" id="cd00077">
    <property type="entry name" value="HDc"/>
    <property type="match status" value="1"/>
</dbReference>
<sequence>MVAATETHVKSRLAGDTTGHDWWHVDRVRRIGMRIASAEGADIEVVELATLLHDISDHKFNGGDYERGPREAAEFLIRAGEPATVAMAVASAIRSTSWSGRDQDGPTLSLEAQVVQDADRLDAIGAIGIGRAFAYGGYAQQPMHDPCALDPSTANTVIAHFYEKLLRVKDRLHTQTAKQIATARDAYMRNFLQRFYEEWNADDSP</sequence>
<dbReference type="Proteomes" id="UP001147700">
    <property type="component" value="Unassembled WGS sequence"/>
</dbReference>
<protein>
    <submittedName>
        <fullName evidence="2">HD domain-containing protein</fullName>
    </submittedName>
</protein>